<sequence length="362" mass="39331">MVMNAIRRPRSSSPVQRVARRLVEPAVFDFWASRVHPLWSWERPLARLRERRQAAEGAVTLVLQTNRHFAGLRAGQHINLGVELDGARITRSYSPSKVAGNRIEITVREVEGGRVSQHLCRHARIGEVFTLGAAFGTMTLPAAVHGPWLFLAAGSGITPLMAMLRELDAAGMPVELDLVYWARTRAEVCFADELAALAARHRGLRVHLRLTRQADGPAAPRIDDTDLAALVPELGHRQVFACGPHGFVQSARAQLEGRVVRFEAEAFTPPRALPGEGGSVALTLSRSGRTLTVPRDASLLEALEAQGLRPASGCRMGICNTCACTRREGITRDTQTNARSGEPDATVRLCISAAATDLTLDL</sequence>
<dbReference type="Pfam" id="PF00111">
    <property type="entry name" value="Fer2"/>
    <property type="match status" value="1"/>
</dbReference>
<dbReference type="SUPFAM" id="SSF63380">
    <property type="entry name" value="Riboflavin synthase domain-like"/>
    <property type="match status" value="1"/>
</dbReference>
<dbReference type="PANTHER" id="PTHR47354">
    <property type="entry name" value="NADH OXIDOREDUCTASE HCR"/>
    <property type="match status" value="1"/>
</dbReference>
<comment type="caution">
    <text evidence="3">The sequence shown here is derived from an EMBL/GenBank/DDBJ whole genome shotgun (WGS) entry which is preliminary data.</text>
</comment>
<protein>
    <submittedName>
        <fullName evidence="3">Ferredoxin-NADP reductase</fullName>
    </submittedName>
</protein>
<dbReference type="Gene3D" id="2.40.30.10">
    <property type="entry name" value="Translation factors"/>
    <property type="match status" value="1"/>
</dbReference>
<gene>
    <name evidence="3" type="ORF">QE383_001057</name>
</gene>
<evidence type="ECO:0000313" key="4">
    <source>
        <dbReference type="Proteomes" id="UP001234354"/>
    </source>
</evidence>
<dbReference type="GO" id="GO:0016491">
    <property type="term" value="F:oxidoreductase activity"/>
    <property type="evidence" value="ECO:0007669"/>
    <property type="project" value="InterPro"/>
</dbReference>
<dbReference type="InterPro" id="IPR008333">
    <property type="entry name" value="Cbr1-like_FAD-bd_dom"/>
</dbReference>
<dbReference type="GO" id="GO:0051536">
    <property type="term" value="F:iron-sulfur cluster binding"/>
    <property type="evidence" value="ECO:0007669"/>
    <property type="project" value="InterPro"/>
</dbReference>
<evidence type="ECO:0000259" key="1">
    <source>
        <dbReference type="PROSITE" id="PS51085"/>
    </source>
</evidence>
<dbReference type="Gene3D" id="3.40.50.80">
    <property type="entry name" value="Nucleotide-binding domain of ferredoxin-NADP reductase (FNR) module"/>
    <property type="match status" value="1"/>
</dbReference>
<evidence type="ECO:0000313" key="3">
    <source>
        <dbReference type="EMBL" id="MDQ1118749.1"/>
    </source>
</evidence>
<feature type="domain" description="FAD-binding FR-type" evidence="2">
    <location>
        <begin position="41"/>
        <end position="141"/>
    </location>
</feature>
<evidence type="ECO:0000259" key="2">
    <source>
        <dbReference type="PROSITE" id="PS51384"/>
    </source>
</evidence>
<dbReference type="CDD" id="cd06216">
    <property type="entry name" value="FNR_iron_sulfur_binding_2"/>
    <property type="match status" value="1"/>
</dbReference>
<feature type="domain" description="2Fe-2S ferredoxin-type" evidence="1">
    <location>
        <begin position="278"/>
        <end position="362"/>
    </location>
</feature>
<organism evidence="3 4">
    <name type="scientific">Pseudoxanthomonas winnipegensis</name>
    <dbReference type="NCBI Taxonomy" id="2480810"/>
    <lineage>
        <taxon>Bacteria</taxon>
        <taxon>Pseudomonadati</taxon>
        <taxon>Pseudomonadota</taxon>
        <taxon>Gammaproteobacteria</taxon>
        <taxon>Lysobacterales</taxon>
        <taxon>Lysobacteraceae</taxon>
        <taxon>Pseudoxanthomonas</taxon>
    </lineage>
</organism>
<dbReference type="PROSITE" id="PS51384">
    <property type="entry name" value="FAD_FR"/>
    <property type="match status" value="1"/>
</dbReference>
<dbReference type="PROSITE" id="PS51085">
    <property type="entry name" value="2FE2S_FER_2"/>
    <property type="match status" value="1"/>
</dbReference>
<dbReference type="InterPro" id="IPR001433">
    <property type="entry name" value="OxRdtase_FAD/NAD-bd"/>
</dbReference>
<dbReference type="Pfam" id="PF00175">
    <property type="entry name" value="NAD_binding_1"/>
    <property type="match status" value="1"/>
</dbReference>
<dbReference type="SUPFAM" id="SSF54292">
    <property type="entry name" value="2Fe-2S ferredoxin-like"/>
    <property type="match status" value="1"/>
</dbReference>
<dbReference type="PRINTS" id="PR00410">
    <property type="entry name" value="PHEHYDRXLASE"/>
</dbReference>
<dbReference type="AlphaFoldDB" id="A0AAW8G8S0"/>
<proteinExistence type="predicted"/>
<dbReference type="EMBL" id="JAUTBB010000001">
    <property type="protein sequence ID" value="MDQ1118749.1"/>
    <property type="molecule type" value="Genomic_DNA"/>
</dbReference>
<dbReference type="Gene3D" id="3.10.20.30">
    <property type="match status" value="1"/>
</dbReference>
<dbReference type="InterPro" id="IPR001041">
    <property type="entry name" value="2Fe-2S_ferredoxin-type"/>
</dbReference>
<dbReference type="Pfam" id="PF00970">
    <property type="entry name" value="FAD_binding_6"/>
    <property type="match status" value="1"/>
</dbReference>
<dbReference type="PANTHER" id="PTHR47354:SF3">
    <property type="entry name" value="OXIDOREDUCTASE-RELATED"/>
    <property type="match status" value="1"/>
</dbReference>
<dbReference type="CDD" id="cd00207">
    <property type="entry name" value="fer2"/>
    <property type="match status" value="1"/>
</dbReference>
<dbReference type="InterPro" id="IPR012675">
    <property type="entry name" value="Beta-grasp_dom_sf"/>
</dbReference>
<dbReference type="InterPro" id="IPR039261">
    <property type="entry name" value="FNR_nucleotide-bd"/>
</dbReference>
<dbReference type="InterPro" id="IPR036010">
    <property type="entry name" value="2Fe-2S_ferredoxin-like_sf"/>
</dbReference>
<name>A0AAW8G8S0_9GAMM</name>
<dbReference type="Proteomes" id="UP001234354">
    <property type="component" value="Unassembled WGS sequence"/>
</dbReference>
<dbReference type="InterPro" id="IPR017927">
    <property type="entry name" value="FAD-bd_FR_type"/>
</dbReference>
<dbReference type="InterPro" id="IPR017938">
    <property type="entry name" value="Riboflavin_synthase-like_b-brl"/>
</dbReference>
<reference evidence="3" key="1">
    <citation type="submission" date="2023-07" db="EMBL/GenBank/DDBJ databases">
        <title>Functional and genomic diversity of the sorghum phyllosphere microbiome.</title>
        <authorList>
            <person name="Shade A."/>
        </authorList>
    </citation>
    <scope>NUCLEOTIDE SEQUENCE</scope>
    <source>
        <strain evidence="3">SORGH_AS_0908</strain>
    </source>
</reference>
<dbReference type="InterPro" id="IPR050415">
    <property type="entry name" value="MRET"/>
</dbReference>
<dbReference type="SUPFAM" id="SSF52343">
    <property type="entry name" value="Ferredoxin reductase-like, C-terminal NADP-linked domain"/>
    <property type="match status" value="1"/>
</dbReference>
<accession>A0AAW8G8S0</accession>